<evidence type="ECO:0000313" key="2">
    <source>
        <dbReference type="EMBL" id="KAF9762129.1"/>
    </source>
</evidence>
<comment type="caution">
    <text evidence="2">The sequence shown here is derived from an EMBL/GenBank/DDBJ whole genome shotgun (WGS) entry which is preliminary data.</text>
</comment>
<name>A0A9P6GXH0_9MICR</name>
<organism evidence="2 3">
    <name type="scientific">Nosema granulosis</name>
    <dbReference type="NCBI Taxonomy" id="83296"/>
    <lineage>
        <taxon>Eukaryota</taxon>
        <taxon>Fungi</taxon>
        <taxon>Fungi incertae sedis</taxon>
        <taxon>Microsporidia</taxon>
        <taxon>Nosematidae</taxon>
        <taxon>Nosema</taxon>
    </lineage>
</organism>
<gene>
    <name evidence="2" type="ORF">NGRA_2192</name>
</gene>
<keyword evidence="1" id="KW-0812">Transmembrane</keyword>
<keyword evidence="3" id="KW-1185">Reference proteome</keyword>
<dbReference type="Proteomes" id="UP000740883">
    <property type="component" value="Unassembled WGS sequence"/>
</dbReference>
<dbReference type="EMBL" id="SBJO01000206">
    <property type="protein sequence ID" value="KAF9762129.1"/>
    <property type="molecule type" value="Genomic_DNA"/>
</dbReference>
<proteinExistence type="predicted"/>
<reference evidence="2 3" key="1">
    <citation type="journal article" date="2020" name="Genome Biol. Evol.">
        <title>Comparative genomics of strictly vertically transmitted, feminizing microsporidia endosymbionts of amphipod crustaceans.</title>
        <authorList>
            <person name="Cormier A."/>
            <person name="Chebbi M.A."/>
            <person name="Giraud I."/>
            <person name="Wattier R."/>
            <person name="Teixeira M."/>
            <person name="Gilbert C."/>
            <person name="Rigaud T."/>
            <person name="Cordaux R."/>
        </authorList>
    </citation>
    <scope>NUCLEOTIDE SEQUENCE [LARGE SCALE GENOMIC DNA]</scope>
    <source>
        <strain evidence="2 3">Ou3-Ou53</strain>
    </source>
</reference>
<protein>
    <submittedName>
        <fullName evidence="2">Uncharacterized protein</fullName>
    </submittedName>
</protein>
<evidence type="ECO:0000256" key="1">
    <source>
        <dbReference type="SAM" id="Phobius"/>
    </source>
</evidence>
<dbReference type="AlphaFoldDB" id="A0A9P6GXH0"/>
<sequence>MFIKIILRILSALFALFTTIIVLFTMWVLKKSRDIDFVLEAGNKNITPELKNMYRLTDEQCEQVYAGIFILYMVPLEDTKRIINFDDNKIKKIEEGKSTIRFAFFSKDKSAINKNFSMRTVPKKIVDLVKTPYELLEFNEDFRPIADKLILKFKTQETLLRKKIEGGKNYNIVETIIATMPELLREAAKAS</sequence>
<keyword evidence="1" id="KW-1133">Transmembrane helix</keyword>
<feature type="transmembrane region" description="Helical" evidence="1">
    <location>
        <begin position="6"/>
        <end position="29"/>
    </location>
</feature>
<accession>A0A9P6GXH0</accession>
<keyword evidence="1" id="KW-0472">Membrane</keyword>
<evidence type="ECO:0000313" key="3">
    <source>
        <dbReference type="Proteomes" id="UP000740883"/>
    </source>
</evidence>